<gene>
    <name evidence="2" type="ORF">GWK47_052947</name>
</gene>
<evidence type="ECO:0000256" key="1">
    <source>
        <dbReference type="SAM" id="MobiDB-lite"/>
    </source>
</evidence>
<dbReference type="AlphaFoldDB" id="A0A8J4Y1B4"/>
<comment type="caution">
    <text evidence="2">The sequence shown here is derived from an EMBL/GenBank/DDBJ whole genome shotgun (WGS) entry which is preliminary data.</text>
</comment>
<sequence>MDPKKKRGISIQQGLGISPQSRGLTLSSRPQGDGQLRLCTLPQSKRVLFRTLPSTKNRDLSKGGREPPPRDTKRGSSYLGSLSSSVHSVGYFFKWVSKPTS</sequence>
<protein>
    <submittedName>
        <fullName evidence="2">Uncharacterized protein</fullName>
    </submittedName>
</protein>
<reference evidence="2" key="1">
    <citation type="submission" date="2020-07" db="EMBL/GenBank/DDBJ databases">
        <title>The High-quality genome of the commercially important snow crab, Chionoecetes opilio.</title>
        <authorList>
            <person name="Jeong J.-H."/>
            <person name="Ryu S."/>
        </authorList>
    </citation>
    <scope>NUCLEOTIDE SEQUENCE</scope>
    <source>
        <strain evidence="2">MADBK_172401_WGS</strain>
        <tissue evidence="2">Digestive gland</tissue>
    </source>
</reference>
<dbReference type="EMBL" id="JACEEZ010016511">
    <property type="protein sequence ID" value="KAG0718182.1"/>
    <property type="molecule type" value="Genomic_DNA"/>
</dbReference>
<keyword evidence="3" id="KW-1185">Reference proteome</keyword>
<accession>A0A8J4Y1B4</accession>
<name>A0A8J4Y1B4_CHIOP</name>
<feature type="region of interest" description="Disordered" evidence="1">
    <location>
        <begin position="1"/>
        <end position="82"/>
    </location>
</feature>
<evidence type="ECO:0000313" key="3">
    <source>
        <dbReference type="Proteomes" id="UP000770661"/>
    </source>
</evidence>
<evidence type="ECO:0000313" key="2">
    <source>
        <dbReference type="EMBL" id="KAG0718182.1"/>
    </source>
</evidence>
<organism evidence="2 3">
    <name type="scientific">Chionoecetes opilio</name>
    <name type="common">Atlantic snow crab</name>
    <name type="synonym">Cancer opilio</name>
    <dbReference type="NCBI Taxonomy" id="41210"/>
    <lineage>
        <taxon>Eukaryota</taxon>
        <taxon>Metazoa</taxon>
        <taxon>Ecdysozoa</taxon>
        <taxon>Arthropoda</taxon>
        <taxon>Crustacea</taxon>
        <taxon>Multicrustacea</taxon>
        <taxon>Malacostraca</taxon>
        <taxon>Eumalacostraca</taxon>
        <taxon>Eucarida</taxon>
        <taxon>Decapoda</taxon>
        <taxon>Pleocyemata</taxon>
        <taxon>Brachyura</taxon>
        <taxon>Eubrachyura</taxon>
        <taxon>Majoidea</taxon>
        <taxon>Majidae</taxon>
        <taxon>Chionoecetes</taxon>
    </lineage>
</organism>
<feature type="compositionally biased region" description="Basic and acidic residues" evidence="1">
    <location>
        <begin position="56"/>
        <end position="74"/>
    </location>
</feature>
<proteinExistence type="predicted"/>
<feature type="compositionally biased region" description="Polar residues" evidence="1">
    <location>
        <begin position="10"/>
        <end position="30"/>
    </location>
</feature>
<dbReference type="Proteomes" id="UP000770661">
    <property type="component" value="Unassembled WGS sequence"/>
</dbReference>